<evidence type="ECO:0000313" key="2">
    <source>
        <dbReference type="EMBL" id="KAK7076853.1"/>
    </source>
</evidence>
<dbReference type="Pfam" id="PF01585">
    <property type="entry name" value="G-patch"/>
    <property type="match status" value="1"/>
</dbReference>
<dbReference type="SMART" id="SM00443">
    <property type="entry name" value="G_patch"/>
    <property type="match status" value="1"/>
</dbReference>
<dbReference type="EMBL" id="JAXCGZ010009533">
    <property type="protein sequence ID" value="KAK7076853.1"/>
    <property type="molecule type" value="Genomic_DNA"/>
</dbReference>
<dbReference type="PANTHER" id="PTHR23149">
    <property type="entry name" value="G PATCH DOMAIN CONTAINING PROTEIN"/>
    <property type="match status" value="1"/>
</dbReference>
<comment type="caution">
    <text evidence="2">The sequence shown here is derived from an EMBL/GenBank/DDBJ whole genome shotgun (WGS) entry which is preliminary data.</text>
</comment>
<organism evidence="2 3">
    <name type="scientific">Halocaridina rubra</name>
    <name type="common">Hawaiian red shrimp</name>
    <dbReference type="NCBI Taxonomy" id="373956"/>
    <lineage>
        <taxon>Eukaryota</taxon>
        <taxon>Metazoa</taxon>
        <taxon>Ecdysozoa</taxon>
        <taxon>Arthropoda</taxon>
        <taxon>Crustacea</taxon>
        <taxon>Multicrustacea</taxon>
        <taxon>Malacostraca</taxon>
        <taxon>Eumalacostraca</taxon>
        <taxon>Eucarida</taxon>
        <taxon>Decapoda</taxon>
        <taxon>Pleocyemata</taxon>
        <taxon>Caridea</taxon>
        <taxon>Atyoidea</taxon>
        <taxon>Atyidae</taxon>
        <taxon>Halocaridina</taxon>
    </lineage>
</organism>
<proteinExistence type="predicted"/>
<accession>A0AAN9A6R7</accession>
<sequence length="402" mass="45771">MSMLAEPRKKYKWVANPRGMDWVSDDNKFGQKLMEKMGWSKGKGLGREEQGDVDHVAVHVKNNTRGIGYKVSDDQWIQHYEGFENVLAGLNKQNDNANSPNDTSAANIACEKNTQRTSLECLSKNSQARVHYHKFTRGKDLTRLNADDIGCITGSKQAKKIAVAKKDEHFQEEEIGHKQHSSGITTINGGSYQDYFAKKLASIRGQLGPNQEDNKTPLDTCEATECTLNDTEELSSVLSKTSKKKRKHCSEKEEQMKEYFAGETDVIAGNSVSSESTGTKSCYMMPTISKKQKKKGTMLIENKGHLNKYLETAEGFELENTFVDDDSFENLRPSKTEKKSKKKVKSTEINEYNCKKQLQKIKRKKDRKLEDRLKNEEKSFKKIQGCDLEKKKIQIKLKQKYP</sequence>
<dbReference type="PROSITE" id="PS50174">
    <property type="entry name" value="G_PATCH"/>
    <property type="match status" value="1"/>
</dbReference>
<name>A0AAN9A6R7_HALRR</name>
<feature type="domain" description="G-patch" evidence="1">
    <location>
        <begin position="26"/>
        <end position="72"/>
    </location>
</feature>
<evidence type="ECO:0000313" key="3">
    <source>
        <dbReference type="Proteomes" id="UP001381693"/>
    </source>
</evidence>
<dbReference type="InterPro" id="IPR000467">
    <property type="entry name" value="G_patch_dom"/>
</dbReference>
<dbReference type="GO" id="GO:0003676">
    <property type="term" value="F:nucleic acid binding"/>
    <property type="evidence" value="ECO:0007669"/>
    <property type="project" value="InterPro"/>
</dbReference>
<gene>
    <name evidence="2" type="primary">PINX1</name>
    <name evidence="2" type="ORF">SK128_005563</name>
</gene>
<dbReference type="GO" id="GO:0005730">
    <property type="term" value="C:nucleolus"/>
    <property type="evidence" value="ECO:0007669"/>
    <property type="project" value="TreeGrafter"/>
</dbReference>
<evidence type="ECO:0000259" key="1">
    <source>
        <dbReference type="PROSITE" id="PS50174"/>
    </source>
</evidence>
<dbReference type="InterPro" id="IPR050656">
    <property type="entry name" value="PINX1"/>
</dbReference>
<keyword evidence="3" id="KW-1185">Reference proteome</keyword>
<protein>
    <submittedName>
        <fullName evidence="2">PIN2/TERF1-interacting telomerase inhibitor 1</fullName>
    </submittedName>
</protein>
<dbReference type="PANTHER" id="PTHR23149:SF27">
    <property type="entry name" value="PIN2_TERF1-INTERACTING TELOMERASE INHIBITOR 1"/>
    <property type="match status" value="1"/>
</dbReference>
<dbReference type="Proteomes" id="UP001381693">
    <property type="component" value="Unassembled WGS sequence"/>
</dbReference>
<reference evidence="2 3" key="1">
    <citation type="submission" date="2023-11" db="EMBL/GenBank/DDBJ databases">
        <title>Halocaridina rubra genome assembly.</title>
        <authorList>
            <person name="Smith C."/>
        </authorList>
    </citation>
    <scope>NUCLEOTIDE SEQUENCE [LARGE SCALE GENOMIC DNA]</scope>
    <source>
        <strain evidence="2">EP-1</strain>
        <tissue evidence="2">Whole</tissue>
    </source>
</reference>
<dbReference type="AlphaFoldDB" id="A0AAN9A6R7"/>
<dbReference type="GO" id="GO:0010521">
    <property type="term" value="F:telomerase inhibitor activity"/>
    <property type="evidence" value="ECO:0007669"/>
    <property type="project" value="TreeGrafter"/>
</dbReference>